<sequence length="323" mass="38889">MKFYALLPVRDEADIIRQCLQHLLQWVDTVYVFDTGSVDDSWEIVLDIASQDQRVKPIRKEPVYFSETKLRGYMFHIAREEMRDGDWFLRVDADEFHHIPPPEFVKTYLRPYETIVYHQYYDFQLTEKELAAWQRGEETIHDRQSSIAERRRYFTPSYYSEPRLCRYRSTMKWPETCSFPINAGFVAKERLPIRHYPHRDPVQLERRYRLRAIMMADATNRKNWSRPEEHHWSETNWRKFVVSNDNPELQYWKPGTELPRYQFTNHLKPAHIRLVQRLVHASLLPILDLTRPGFSNHTQPQPISEEINQLLIKELSADLKLKS</sequence>
<dbReference type="SUPFAM" id="SSF53448">
    <property type="entry name" value="Nucleotide-diphospho-sugar transferases"/>
    <property type="match status" value="1"/>
</dbReference>
<dbReference type="Proteomes" id="UP000683511">
    <property type="component" value="Chromosome"/>
</dbReference>
<gene>
    <name evidence="1" type="ORF">B6N60_01814</name>
</gene>
<dbReference type="Gene3D" id="3.90.550.10">
    <property type="entry name" value="Spore Coat Polysaccharide Biosynthesis Protein SpsA, Chain A"/>
    <property type="match status" value="1"/>
</dbReference>
<proteinExistence type="predicted"/>
<dbReference type="AlphaFoldDB" id="A0A975T6T2"/>
<protein>
    <submittedName>
        <fullName evidence="1">Uncharacterized protein</fullName>
    </submittedName>
</protein>
<reference evidence="1" key="1">
    <citation type="submission" date="2017-04" db="EMBL/GenBank/DDBJ databases">
        <title>Genome deletions in a multicellular cyanobacterial endosymbiont for morphological adaptation in marine diatoms.</title>
        <authorList>
            <person name="Wang Y."/>
            <person name="Gao H."/>
            <person name="Li R."/>
            <person name="Xu X."/>
        </authorList>
    </citation>
    <scope>NUCLEOTIDE SEQUENCE</scope>
    <source>
        <strain evidence="1">FACHB 800</strain>
    </source>
</reference>
<evidence type="ECO:0000313" key="1">
    <source>
        <dbReference type="EMBL" id="QXE23125.1"/>
    </source>
</evidence>
<dbReference type="CDD" id="cd00761">
    <property type="entry name" value="Glyco_tranf_GTA_type"/>
    <property type="match status" value="1"/>
</dbReference>
<evidence type="ECO:0000313" key="2">
    <source>
        <dbReference type="Proteomes" id="UP000683511"/>
    </source>
</evidence>
<accession>A0A975T6T2</accession>
<dbReference type="EMBL" id="CP021056">
    <property type="protein sequence ID" value="QXE23125.1"/>
    <property type="molecule type" value="Genomic_DNA"/>
</dbReference>
<dbReference type="RefSeq" id="WP_190606575.1">
    <property type="nucleotide sequence ID" value="NZ_CP021056.1"/>
</dbReference>
<organism evidence="1 2">
    <name type="scientific">Richelia sinica FACHB-800</name>
    <dbReference type="NCBI Taxonomy" id="1357546"/>
    <lineage>
        <taxon>Bacteria</taxon>
        <taxon>Bacillati</taxon>
        <taxon>Cyanobacteriota</taxon>
        <taxon>Cyanophyceae</taxon>
        <taxon>Nostocales</taxon>
        <taxon>Nostocaceae</taxon>
        <taxon>Richelia</taxon>
    </lineage>
</organism>
<dbReference type="Pfam" id="PF13704">
    <property type="entry name" value="Glyco_tranf_2_4"/>
    <property type="match status" value="1"/>
</dbReference>
<name>A0A975T6T2_9NOST</name>
<dbReference type="InterPro" id="IPR029044">
    <property type="entry name" value="Nucleotide-diphossugar_trans"/>
</dbReference>
<keyword evidence="2" id="KW-1185">Reference proteome</keyword>
<dbReference type="KEGG" id="rsin:B6N60_01814"/>